<accession>A0A8J4SKP1</accession>
<gene>
    <name evidence="1" type="ORF">PHET_12169</name>
</gene>
<evidence type="ECO:0000313" key="2">
    <source>
        <dbReference type="Proteomes" id="UP000748531"/>
    </source>
</evidence>
<evidence type="ECO:0000313" key="1">
    <source>
        <dbReference type="EMBL" id="KAF5395462.1"/>
    </source>
</evidence>
<feature type="non-terminal residue" evidence="1">
    <location>
        <position position="100"/>
    </location>
</feature>
<sequence>IRVDCPLYKQARFLEWDPKRNLDDVTKEVGENVRRQILKFLSLHPDNGRHINMEQRKIYEEPTNRSRRRMEATIKFNNSMLIANGINYTCPPFKEIVRAS</sequence>
<protein>
    <submittedName>
        <fullName evidence="1">Uncharacterized protein</fullName>
    </submittedName>
</protein>
<organism evidence="1 2">
    <name type="scientific">Paragonimus heterotremus</name>
    <dbReference type="NCBI Taxonomy" id="100268"/>
    <lineage>
        <taxon>Eukaryota</taxon>
        <taxon>Metazoa</taxon>
        <taxon>Spiralia</taxon>
        <taxon>Lophotrochozoa</taxon>
        <taxon>Platyhelminthes</taxon>
        <taxon>Trematoda</taxon>
        <taxon>Digenea</taxon>
        <taxon>Plagiorchiida</taxon>
        <taxon>Troglotremata</taxon>
        <taxon>Troglotrematidae</taxon>
        <taxon>Paragonimus</taxon>
    </lineage>
</organism>
<dbReference type="EMBL" id="LUCH01012849">
    <property type="protein sequence ID" value="KAF5395462.1"/>
    <property type="molecule type" value="Genomic_DNA"/>
</dbReference>
<dbReference type="Proteomes" id="UP000748531">
    <property type="component" value="Unassembled WGS sequence"/>
</dbReference>
<proteinExistence type="predicted"/>
<dbReference type="OrthoDB" id="6309901at2759"/>
<dbReference type="AlphaFoldDB" id="A0A8J4SKP1"/>
<reference evidence="1" key="1">
    <citation type="submission" date="2019-05" db="EMBL/GenBank/DDBJ databases">
        <title>Annotation for the trematode Paragonimus heterotremus.</title>
        <authorList>
            <person name="Choi Y.-J."/>
        </authorList>
    </citation>
    <scope>NUCLEOTIDE SEQUENCE</scope>
    <source>
        <strain evidence="1">LC</strain>
    </source>
</reference>
<comment type="caution">
    <text evidence="1">The sequence shown here is derived from an EMBL/GenBank/DDBJ whole genome shotgun (WGS) entry which is preliminary data.</text>
</comment>
<keyword evidence="2" id="KW-1185">Reference proteome</keyword>
<name>A0A8J4SKP1_9TREM</name>